<comment type="caution">
    <text evidence="1">The sequence shown here is derived from an EMBL/GenBank/DDBJ whole genome shotgun (WGS) entry which is preliminary data.</text>
</comment>
<accession>A0A9Q0DN36</accession>
<keyword evidence="2" id="KW-1185">Reference proteome</keyword>
<organism evidence="1 2">
    <name type="scientific">Muraenolepis orangiensis</name>
    <name type="common">Patagonian moray cod</name>
    <dbReference type="NCBI Taxonomy" id="630683"/>
    <lineage>
        <taxon>Eukaryota</taxon>
        <taxon>Metazoa</taxon>
        <taxon>Chordata</taxon>
        <taxon>Craniata</taxon>
        <taxon>Vertebrata</taxon>
        <taxon>Euteleostomi</taxon>
        <taxon>Actinopterygii</taxon>
        <taxon>Neopterygii</taxon>
        <taxon>Teleostei</taxon>
        <taxon>Neoteleostei</taxon>
        <taxon>Acanthomorphata</taxon>
        <taxon>Zeiogadaria</taxon>
        <taxon>Gadariae</taxon>
        <taxon>Gadiformes</taxon>
        <taxon>Muraenolepidoidei</taxon>
        <taxon>Muraenolepididae</taxon>
        <taxon>Muraenolepis</taxon>
    </lineage>
</organism>
<evidence type="ECO:0000313" key="2">
    <source>
        <dbReference type="Proteomes" id="UP001148018"/>
    </source>
</evidence>
<sequence length="148" mass="16558">TFKLRAFDTCFYPKRLTRCTFVEADGYSNRRGLGCSRWWFCRAPGPSCSGGHWIHCGRNHSGVLRCRHDVRSGRSERRCGGSGHHSGCVAVSRCGWYGHSCYCWNRLYRGSTDSSTGYSHLNPAGTDVLCANLAKQMKSNIGIFLLLI</sequence>
<protein>
    <submittedName>
        <fullName evidence="1">Uncharacterized protein</fullName>
    </submittedName>
</protein>
<dbReference type="EMBL" id="JANIIK010000114">
    <property type="protein sequence ID" value="KAJ3591336.1"/>
    <property type="molecule type" value="Genomic_DNA"/>
</dbReference>
<feature type="non-terminal residue" evidence="1">
    <location>
        <position position="148"/>
    </location>
</feature>
<dbReference type="AlphaFoldDB" id="A0A9Q0DN36"/>
<evidence type="ECO:0000313" key="1">
    <source>
        <dbReference type="EMBL" id="KAJ3591336.1"/>
    </source>
</evidence>
<dbReference type="Proteomes" id="UP001148018">
    <property type="component" value="Unassembled WGS sequence"/>
</dbReference>
<reference evidence="1" key="1">
    <citation type="submission" date="2022-07" db="EMBL/GenBank/DDBJ databases">
        <title>Chromosome-level genome of Muraenolepis orangiensis.</title>
        <authorList>
            <person name="Kim J."/>
        </authorList>
    </citation>
    <scope>NUCLEOTIDE SEQUENCE</scope>
    <source>
        <strain evidence="1">KU_S4_2022</strain>
        <tissue evidence="1">Muscle</tissue>
    </source>
</reference>
<proteinExistence type="predicted"/>
<name>A0A9Q0DN36_9TELE</name>
<gene>
    <name evidence="1" type="ORF">NHX12_009282</name>
</gene>